<reference evidence="1" key="1">
    <citation type="journal article" date="2013" name="Nature">
        <title>Draft genome of the wheat A-genome progenitor Triticum urartu.</title>
        <authorList>
            <person name="Ling H.Q."/>
            <person name="Zhao S."/>
            <person name="Liu D."/>
            <person name="Wang J."/>
            <person name="Sun H."/>
            <person name="Zhang C."/>
            <person name="Fan H."/>
            <person name="Li D."/>
            <person name="Dong L."/>
            <person name="Tao Y."/>
            <person name="Gao C."/>
            <person name="Wu H."/>
            <person name="Li Y."/>
            <person name="Cui Y."/>
            <person name="Guo X."/>
            <person name="Zheng S."/>
            <person name="Wang B."/>
            <person name="Yu K."/>
            <person name="Liang Q."/>
            <person name="Yang W."/>
            <person name="Lou X."/>
            <person name="Chen J."/>
            <person name="Feng M."/>
            <person name="Jian J."/>
            <person name="Zhang X."/>
            <person name="Luo G."/>
            <person name="Jiang Y."/>
            <person name="Liu J."/>
            <person name="Wang Z."/>
            <person name="Sha Y."/>
            <person name="Zhang B."/>
            <person name="Wu H."/>
            <person name="Tang D."/>
            <person name="Shen Q."/>
            <person name="Xue P."/>
            <person name="Zou S."/>
            <person name="Wang X."/>
            <person name="Liu X."/>
            <person name="Wang F."/>
            <person name="Yang Y."/>
            <person name="An X."/>
            <person name="Dong Z."/>
            <person name="Zhang K."/>
            <person name="Zhang X."/>
            <person name="Luo M.C."/>
            <person name="Dvorak J."/>
            <person name="Tong Y."/>
            <person name="Wang J."/>
            <person name="Yang H."/>
            <person name="Li Z."/>
            <person name="Wang D."/>
            <person name="Zhang A."/>
            <person name="Wang J."/>
        </authorList>
    </citation>
    <scope>NUCLEOTIDE SEQUENCE</scope>
</reference>
<dbReference type="SUPFAM" id="SSF52047">
    <property type="entry name" value="RNI-like"/>
    <property type="match status" value="1"/>
</dbReference>
<dbReference type="AlphaFoldDB" id="M7ZBR9"/>
<name>M7ZBR9_TRIUA</name>
<accession>M7ZBR9</accession>
<dbReference type="EMBL" id="KD143760">
    <property type="protein sequence ID" value="EMS57507.1"/>
    <property type="molecule type" value="Genomic_DNA"/>
</dbReference>
<evidence type="ECO:0008006" key="2">
    <source>
        <dbReference type="Google" id="ProtNLM"/>
    </source>
</evidence>
<dbReference type="PANTHER" id="PTHR34223">
    <property type="entry name" value="OS11G0201299 PROTEIN"/>
    <property type="match status" value="1"/>
</dbReference>
<dbReference type="eggNOG" id="ENOG502RYTW">
    <property type="taxonomic scope" value="Eukaryota"/>
</dbReference>
<gene>
    <name evidence="1" type="ORF">TRIUR3_09538</name>
</gene>
<dbReference type="OMA" id="FPMETRC"/>
<dbReference type="STRING" id="4572.M7ZBR9"/>
<organism evidence="1">
    <name type="scientific">Triticum urartu</name>
    <name type="common">Red wild einkorn</name>
    <name type="synonym">Crithodium urartu</name>
    <dbReference type="NCBI Taxonomy" id="4572"/>
    <lineage>
        <taxon>Eukaryota</taxon>
        <taxon>Viridiplantae</taxon>
        <taxon>Streptophyta</taxon>
        <taxon>Embryophyta</taxon>
        <taxon>Tracheophyta</taxon>
        <taxon>Spermatophyta</taxon>
        <taxon>Magnoliopsida</taxon>
        <taxon>Liliopsida</taxon>
        <taxon>Poales</taxon>
        <taxon>Poaceae</taxon>
        <taxon>BOP clade</taxon>
        <taxon>Pooideae</taxon>
        <taxon>Triticodae</taxon>
        <taxon>Triticeae</taxon>
        <taxon>Triticinae</taxon>
        <taxon>Triticum</taxon>
    </lineage>
</organism>
<dbReference type="InterPro" id="IPR053197">
    <property type="entry name" value="F-box_SCFL_complex_component"/>
</dbReference>
<sequence length="383" mass="43715">MAIIAMIVTTYEEEIQQDFELWLRYAVSCKARVIRLEITVYRPLRIFPGTLISQHLTRLILHRVQFEDFSLDVLGCQLLEVLDIQDCIIDIETVFPKSLQHLAIRDTGLFPMETRCVISAPGLVFLELYDCLGWTPLLESLPSLVTAFINTGPYCRDNCRNSSNGDCGLESCVECYGIDDCVLLQGLSAATNLELITCKSMIFRNDIKWSPMFSKVKTLLLGDWCMAANFNGLVYFLQHSPILQRLTLELASRSEEFLIETSEIYNPAEQFLVSKHLKAVKINHVKDDKRIHQLLKVLAYHGVHLELINIEEKEDARELGKLYYYSRKINHRLVLIFGKLDVQPFGASVFSTSSSSDHPLSSLLYSETPIFPECYTDKVGWSI</sequence>
<dbReference type="InterPro" id="IPR032675">
    <property type="entry name" value="LRR_dom_sf"/>
</dbReference>
<evidence type="ECO:0000313" key="1">
    <source>
        <dbReference type="EMBL" id="EMS57507.1"/>
    </source>
</evidence>
<protein>
    <recommendedName>
        <fullName evidence="2">FBD domain-containing protein</fullName>
    </recommendedName>
</protein>
<proteinExistence type="predicted"/>
<dbReference type="PANTHER" id="PTHR34223:SF97">
    <property type="entry name" value="F-BOX DOMAIN-CONTAINING PROTEIN"/>
    <property type="match status" value="1"/>
</dbReference>
<dbReference type="Gene3D" id="3.80.10.10">
    <property type="entry name" value="Ribonuclease Inhibitor"/>
    <property type="match status" value="1"/>
</dbReference>